<dbReference type="SUPFAM" id="SSF55856">
    <property type="entry name" value="Cytochrome b5-like heme/steroid binding domain"/>
    <property type="match status" value="1"/>
</dbReference>
<dbReference type="PROSITE" id="PS00191">
    <property type="entry name" value="CYTOCHROME_B5_1"/>
    <property type="match status" value="1"/>
</dbReference>
<dbReference type="GO" id="GO:0005789">
    <property type="term" value="C:endoplasmic reticulum membrane"/>
    <property type="evidence" value="ECO:0007669"/>
    <property type="project" value="UniProtKB-SubCell"/>
</dbReference>
<evidence type="ECO:0000256" key="8">
    <source>
        <dbReference type="ARBA" id="ARBA00022982"/>
    </source>
</evidence>
<evidence type="ECO:0000256" key="11">
    <source>
        <dbReference type="ARBA" id="ARBA00037877"/>
    </source>
</evidence>
<dbReference type="OrthoDB" id="260519at2759"/>
<keyword evidence="2" id="KW-0813">Transport</keyword>
<dbReference type="EMBL" id="OA883797">
    <property type="protein sequence ID" value="CAD7279709.1"/>
    <property type="molecule type" value="Genomic_DNA"/>
</dbReference>
<dbReference type="Gene3D" id="3.10.120.10">
    <property type="entry name" value="Cytochrome b5-like heme/steroid binding domain"/>
    <property type="match status" value="1"/>
</dbReference>
<accession>A0A7R9BQK7</accession>
<evidence type="ECO:0000256" key="1">
    <source>
        <dbReference type="ARBA" id="ARBA00004131"/>
    </source>
</evidence>
<sequence>MPDSVEKSRLKTYKLAEVAAKNKEGACIVVIHDLVYDLTKFLEEHPGGEEVLLEQGGKIATEAFEDVGHSTDARDLMKNYIVGEICEEEKQKTEEKPLRWTKDPVPESSWKQWILPMGVAVVGSALFRLYLSERG</sequence>
<dbReference type="InterPro" id="IPR036400">
    <property type="entry name" value="Cyt_B5-like_heme/steroid_sf"/>
</dbReference>
<dbReference type="Proteomes" id="UP000678499">
    <property type="component" value="Unassembled WGS sequence"/>
</dbReference>
<dbReference type="EMBL" id="CAJPEX010001760">
    <property type="protein sequence ID" value="CAG0919861.1"/>
    <property type="molecule type" value="Genomic_DNA"/>
</dbReference>
<keyword evidence="8" id="KW-0249">Electron transport</keyword>
<dbReference type="InterPro" id="IPR001199">
    <property type="entry name" value="Cyt_B5-like_heme/steroid-bd"/>
</dbReference>
<dbReference type="InterPro" id="IPR018506">
    <property type="entry name" value="Cyt_B5_heme-BS"/>
</dbReference>
<keyword evidence="17" id="KW-1185">Reference proteome</keyword>
<keyword evidence="5 14" id="KW-0479">Metal-binding</keyword>
<dbReference type="PANTHER" id="PTHR19359:SF150">
    <property type="entry name" value="CYTOCHROME B5"/>
    <property type="match status" value="1"/>
</dbReference>
<keyword evidence="9 14" id="KW-0408">Iron</keyword>
<evidence type="ECO:0000256" key="13">
    <source>
        <dbReference type="ARBA" id="ARBA00039806"/>
    </source>
</evidence>
<keyword evidence="4" id="KW-0812">Transmembrane</keyword>
<dbReference type="GO" id="GO:0046872">
    <property type="term" value="F:metal ion binding"/>
    <property type="evidence" value="ECO:0007669"/>
    <property type="project" value="UniProtKB-UniRule"/>
</dbReference>
<evidence type="ECO:0000259" key="15">
    <source>
        <dbReference type="PROSITE" id="PS50255"/>
    </source>
</evidence>
<evidence type="ECO:0000256" key="10">
    <source>
        <dbReference type="ARBA" id="ARBA00023136"/>
    </source>
</evidence>
<name>A0A7R9BQK7_9CRUS</name>
<evidence type="ECO:0000256" key="3">
    <source>
        <dbReference type="ARBA" id="ARBA00022617"/>
    </source>
</evidence>
<comment type="similarity">
    <text evidence="12 14">Belongs to the cytochrome b5 family.</text>
</comment>
<evidence type="ECO:0000313" key="17">
    <source>
        <dbReference type="Proteomes" id="UP000678499"/>
    </source>
</evidence>
<evidence type="ECO:0000256" key="7">
    <source>
        <dbReference type="ARBA" id="ARBA00022848"/>
    </source>
</evidence>
<keyword evidence="6" id="KW-0256">Endoplasmic reticulum</keyword>
<keyword evidence="10" id="KW-0472">Membrane</keyword>
<dbReference type="GO" id="GO:0020037">
    <property type="term" value="F:heme binding"/>
    <property type="evidence" value="ECO:0007669"/>
    <property type="project" value="UniProtKB-UniRule"/>
</dbReference>
<dbReference type="PRINTS" id="PR00363">
    <property type="entry name" value="CYTOCHROMEB5"/>
</dbReference>
<gene>
    <name evidence="16" type="ORF">NMOB1V02_LOCUS7377</name>
</gene>
<dbReference type="PROSITE" id="PS50255">
    <property type="entry name" value="CYTOCHROME_B5_2"/>
    <property type="match status" value="1"/>
</dbReference>
<keyword evidence="7" id="KW-0492">Microsome</keyword>
<evidence type="ECO:0000256" key="4">
    <source>
        <dbReference type="ARBA" id="ARBA00022692"/>
    </source>
</evidence>
<evidence type="ECO:0000256" key="2">
    <source>
        <dbReference type="ARBA" id="ARBA00022448"/>
    </source>
</evidence>
<evidence type="ECO:0000256" key="6">
    <source>
        <dbReference type="ARBA" id="ARBA00022824"/>
    </source>
</evidence>
<evidence type="ECO:0000256" key="14">
    <source>
        <dbReference type="RuleBase" id="RU362121"/>
    </source>
</evidence>
<dbReference type="PANTHER" id="PTHR19359">
    <property type="entry name" value="CYTOCHROME B5"/>
    <property type="match status" value="1"/>
</dbReference>
<dbReference type="SMART" id="SM01117">
    <property type="entry name" value="Cyt-b5"/>
    <property type="match status" value="1"/>
</dbReference>
<evidence type="ECO:0000256" key="9">
    <source>
        <dbReference type="ARBA" id="ARBA00023004"/>
    </source>
</evidence>
<feature type="domain" description="Cytochrome b5 heme-binding" evidence="15">
    <location>
        <begin position="10"/>
        <end position="86"/>
    </location>
</feature>
<evidence type="ECO:0000313" key="16">
    <source>
        <dbReference type="EMBL" id="CAD7279709.1"/>
    </source>
</evidence>
<dbReference type="Pfam" id="PF00173">
    <property type="entry name" value="Cyt-b5"/>
    <property type="match status" value="1"/>
</dbReference>
<dbReference type="FunFam" id="3.10.120.10:FF:000002">
    <property type="entry name" value="Cytochrome b5 type B"/>
    <property type="match status" value="1"/>
</dbReference>
<dbReference type="InterPro" id="IPR050668">
    <property type="entry name" value="Cytochrome_b5"/>
</dbReference>
<evidence type="ECO:0000256" key="5">
    <source>
        <dbReference type="ARBA" id="ARBA00022723"/>
    </source>
</evidence>
<protein>
    <recommendedName>
        <fullName evidence="13">Cytochrome b5</fullName>
    </recommendedName>
</protein>
<keyword evidence="3 14" id="KW-0349">Heme</keyword>
<dbReference type="AlphaFoldDB" id="A0A7R9BQK7"/>
<reference evidence="16" key="1">
    <citation type="submission" date="2020-11" db="EMBL/GenBank/DDBJ databases">
        <authorList>
            <person name="Tran Van P."/>
        </authorList>
    </citation>
    <scope>NUCLEOTIDE SEQUENCE</scope>
</reference>
<comment type="subcellular location">
    <subcellularLocation>
        <location evidence="1">Endoplasmic reticulum membrane</location>
        <topology evidence="1">Single-pass membrane protein</topology>
        <orientation evidence="1">Cytoplasmic side</orientation>
    </subcellularLocation>
    <subcellularLocation>
        <location evidence="11">Microsome membrane</location>
        <topology evidence="11">Single-pass membrane protein</topology>
        <orientation evidence="11">Cytoplasmic side</orientation>
    </subcellularLocation>
</comment>
<organism evidence="16">
    <name type="scientific">Notodromas monacha</name>
    <dbReference type="NCBI Taxonomy" id="399045"/>
    <lineage>
        <taxon>Eukaryota</taxon>
        <taxon>Metazoa</taxon>
        <taxon>Ecdysozoa</taxon>
        <taxon>Arthropoda</taxon>
        <taxon>Crustacea</taxon>
        <taxon>Oligostraca</taxon>
        <taxon>Ostracoda</taxon>
        <taxon>Podocopa</taxon>
        <taxon>Podocopida</taxon>
        <taxon>Cypridocopina</taxon>
        <taxon>Cypridoidea</taxon>
        <taxon>Cyprididae</taxon>
        <taxon>Notodromas</taxon>
    </lineage>
</organism>
<proteinExistence type="inferred from homology"/>
<evidence type="ECO:0000256" key="12">
    <source>
        <dbReference type="ARBA" id="ARBA00038168"/>
    </source>
</evidence>